<dbReference type="PROSITE" id="PS00028">
    <property type="entry name" value="ZINC_FINGER_C2H2_1"/>
    <property type="match status" value="1"/>
</dbReference>
<evidence type="ECO:0000256" key="5">
    <source>
        <dbReference type="ARBA" id="ARBA00022723"/>
    </source>
</evidence>
<dbReference type="PANTHER" id="PTHR46095:SF1">
    <property type="entry name" value="ZINC FINGER PROTEIN 593"/>
    <property type="match status" value="1"/>
</dbReference>
<accession>A0A9W7DE85</accession>
<evidence type="ECO:0000256" key="1">
    <source>
        <dbReference type="ARBA" id="ARBA00004123"/>
    </source>
</evidence>
<reference evidence="14" key="1">
    <citation type="submission" date="2023-04" db="EMBL/GenBank/DDBJ databases">
        <title>Ambrosiozyma monospora NBRC 1965.</title>
        <authorList>
            <person name="Ichikawa N."/>
            <person name="Sato H."/>
            <person name="Tonouchi N."/>
        </authorList>
    </citation>
    <scope>NUCLEOTIDE SEQUENCE</scope>
    <source>
        <strain evidence="14">NBRC 1965</strain>
    </source>
</reference>
<evidence type="ECO:0000259" key="12">
    <source>
        <dbReference type="PROSITE" id="PS50157"/>
    </source>
</evidence>
<dbReference type="InterPro" id="IPR022755">
    <property type="entry name" value="Znf_C2H2_jaz"/>
</dbReference>
<dbReference type="PROSITE" id="PS50171">
    <property type="entry name" value="ZF_MATRIN"/>
    <property type="match status" value="1"/>
</dbReference>
<dbReference type="GO" id="GO:0005634">
    <property type="term" value="C:nucleus"/>
    <property type="evidence" value="ECO:0007669"/>
    <property type="project" value="UniProtKB-SubCell"/>
</dbReference>
<keyword evidence="15" id="KW-1185">Reference proteome</keyword>
<dbReference type="InterPro" id="IPR003604">
    <property type="entry name" value="Matrin/U1-like-C_Znf_C2H2"/>
</dbReference>
<evidence type="ECO:0000259" key="13">
    <source>
        <dbReference type="PROSITE" id="PS50171"/>
    </source>
</evidence>
<evidence type="ECO:0000256" key="9">
    <source>
        <dbReference type="ARBA" id="ARBA00038064"/>
    </source>
</evidence>
<dbReference type="InterPro" id="IPR036236">
    <property type="entry name" value="Znf_C2H2_sf"/>
</dbReference>
<keyword evidence="8" id="KW-0539">Nucleus</keyword>
<dbReference type="AlphaFoldDB" id="A0A9W7DE85"/>
<keyword evidence="7" id="KW-0862">Zinc</keyword>
<evidence type="ECO:0000256" key="8">
    <source>
        <dbReference type="ARBA" id="ARBA00023242"/>
    </source>
</evidence>
<evidence type="ECO:0000256" key="7">
    <source>
        <dbReference type="ARBA" id="ARBA00022833"/>
    </source>
</evidence>
<dbReference type="Proteomes" id="UP001165063">
    <property type="component" value="Unassembled WGS sequence"/>
</dbReference>
<evidence type="ECO:0000313" key="15">
    <source>
        <dbReference type="Proteomes" id="UP001165063"/>
    </source>
</evidence>
<feature type="region of interest" description="Disordered" evidence="11">
    <location>
        <begin position="129"/>
        <end position="177"/>
    </location>
</feature>
<dbReference type="SMART" id="SM00451">
    <property type="entry name" value="ZnF_U1"/>
    <property type="match status" value="1"/>
</dbReference>
<dbReference type="PANTHER" id="PTHR46095">
    <property type="entry name" value="ZINC FINGER PROTEIN 593"/>
    <property type="match status" value="1"/>
</dbReference>
<dbReference type="GO" id="GO:0008270">
    <property type="term" value="F:zinc ion binding"/>
    <property type="evidence" value="ECO:0007669"/>
    <property type="project" value="UniProtKB-KW"/>
</dbReference>
<comment type="subcellular location">
    <subcellularLocation>
        <location evidence="2">Cytoplasm</location>
    </subcellularLocation>
    <subcellularLocation>
        <location evidence="1">Nucleus</location>
    </subcellularLocation>
</comment>
<dbReference type="InterPro" id="IPR051879">
    <property type="entry name" value="C2H2-ZF_Maturation_Protein"/>
</dbReference>
<gene>
    <name evidence="14" type="ORF">Amon01_000186500</name>
</gene>
<evidence type="ECO:0000256" key="2">
    <source>
        <dbReference type="ARBA" id="ARBA00004496"/>
    </source>
</evidence>
<evidence type="ECO:0000256" key="6">
    <source>
        <dbReference type="ARBA" id="ARBA00022771"/>
    </source>
</evidence>
<organism evidence="14 15">
    <name type="scientific">Ambrosiozyma monospora</name>
    <name type="common">Yeast</name>
    <name type="synonym">Endomycopsis monosporus</name>
    <dbReference type="NCBI Taxonomy" id="43982"/>
    <lineage>
        <taxon>Eukaryota</taxon>
        <taxon>Fungi</taxon>
        <taxon>Dikarya</taxon>
        <taxon>Ascomycota</taxon>
        <taxon>Saccharomycotina</taxon>
        <taxon>Pichiomycetes</taxon>
        <taxon>Pichiales</taxon>
        <taxon>Pichiaceae</taxon>
        <taxon>Ambrosiozyma</taxon>
    </lineage>
</organism>
<dbReference type="GO" id="GO:0042254">
    <property type="term" value="P:ribosome biogenesis"/>
    <property type="evidence" value="ECO:0007669"/>
    <property type="project" value="UniProtKB-KW"/>
</dbReference>
<comment type="similarity">
    <text evidence="9">Belongs to the ZNF593/BUD20 C2H2-type zinc-finger protein family.</text>
</comment>
<proteinExistence type="inferred from homology"/>
<keyword evidence="4" id="KW-0690">Ribosome biogenesis</keyword>
<protein>
    <submittedName>
        <fullName evidence="14">Unnamed protein product</fullName>
    </submittedName>
</protein>
<dbReference type="OrthoDB" id="24683at2759"/>
<dbReference type="FunFam" id="3.30.160.60:FF:000299">
    <property type="entry name" value="Zinc finger protein 593"/>
    <property type="match status" value="1"/>
</dbReference>
<dbReference type="GO" id="GO:0043021">
    <property type="term" value="F:ribonucleoprotein complex binding"/>
    <property type="evidence" value="ECO:0007669"/>
    <property type="project" value="UniProtKB-ARBA"/>
</dbReference>
<dbReference type="Pfam" id="PF12171">
    <property type="entry name" value="zf-C2H2_jaz"/>
    <property type="match status" value="1"/>
</dbReference>
<feature type="domain" description="Matrin-type" evidence="13">
    <location>
        <begin position="49"/>
        <end position="79"/>
    </location>
</feature>
<feature type="domain" description="C2H2-type" evidence="12">
    <location>
        <begin position="49"/>
        <end position="78"/>
    </location>
</feature>
<evidence type="ECO:0000256" key="4">
    <source>
        <dbReference type="ARBA" id="ARBA00022517"/>
    </source>
</evidence>
<evidence type="ECO:0000256" key="11">
    <source>
        <dbReference type="SAM" id="MobiDB-lite"/>
    </source>
</evidence>
<sequence length="177" mass="20299">MGRYSVKRYKTKRRTRDLDLIHKDLSSVESIQALKHQPQDEYQPGLGQYYCLHCAKYFQDNKALISHLKGKVHKRRVKSLNVNPYSQLESDAASGTNLEKYIQKVNTYKVQEPERQIMEKELLSTQIAENEEKDRVMKAQLFPSENPDADAAAAEGQSSGADEKKEGIPEPDEIQME</sequence>
<name>A0A9W7DE85_AMBMO</name>
<dbReference type="GO" id="GO:0005737">
    <property type="term" value="C:cytoplasm"/>
    <property type="evidence" value="ECO:0007669"/>
    <property type="project" value="UniProtKB-SubCell"/>
</dbReference>
<dbReference type="EMBL" id="BSXU01000610">
    <property type="protein sequence ID" value="GMG21259.1"/>
    <property type="molecule type" value="Genomic_DNA"/>
</dbReference>
<dbReference type="InterPro" id="IPR013087">
    <property type="entry name" value="Znf_C2H2_type"/>
</dbReference>
<evidence type="ECO:0000256" key="3">
    <source>
        <dbReference type="ARBA" id="ARBA00022490"/>
    </source>
</evidence>
<keyword evidence="3" id="KW-0963">Cytoplasm</keyword>
<evidence type="ECO:0000313" key="14">
    <source>
        <dbReference type="EMBL" id="GMG21259.1"/>
    </source>
</evidence>
<dbReference type="Gene3D" id="3.30.160.60">
    <property type="entry name" value="Classic Zinc Finger"/>
    <property type="match status" value="1"/>
</dbReference>
<dbReference type="PROSITE" id="PS50157">
    <property type="entry name" value="ZINC_FINGER_C2H2_2"/>
    <property type="match status" value="1"/>
</dbReference>
<keyword evidence="6 10" id="KW-0863">Zinc-finger</keyword>
<comment type="caution">
    <text evidence="14">The sequence shown here is derived from an EMBL/GenBank/DDBJ whole genome shotgun (WGS) entry which is preliminary data.</text>
</comment>
<keyword evidence="5" id="KW-0479">Metal-binding</keyword>
<evidence type="ECO:0000256" key="10">
    <source>
        <dbReference type="PROSITE-ProRule" id="PRU00042"/>
    </source>
</evidence>
<dbReference type="GO" id="GO:0003676">
    <property type="term" value="F:nucleic acid binding"/>
    <property type="evidence" value="ECO:0007669"/>
    <property type="project" value="InterPro"/>
</dbReference>
<dbReference type="InterPro" id="IPR000690">
    <property type="entry name" value="Matrin/U1-C_Znf_C2H2"/>
</dbReference>
<dbReference type="SUPFAM" id="SSF57667">
    <property type="entry name" value="beta-beta-alpha zinc fingers"/>
    <property type="match status" value="1"/>
</dbReference>